<dbReference type="Pfam" id="PF00535">
    <property type="entry name" value="Glycos_transf_2"/>
    <property type="match status" value="1"/>
</dbReference>
<evidence type="ECO:0000256" key="6">
    <source>
        <dbReference type="ARBA" id="ARBA00023136"/>
    </source>
</evidence>
<evidence type="ECO:0000256" key="3">
    <source>
        <dbReference type="ARBA" id="ARBA00022679"/>
    </source>
</evidence>
<keyword evidence="10" id="KW-1185">Reference proteome</keyword>
<dbReference type="GO" id="GO:0005886">
    <property type="term" value="C:plasma membrane"/>
    <property type="evidence" value="ECO:0007669"/>
    <property type="project" value="TreeGrafter"/>
</dbReference>
<evidence type="ECO:0000256" key="7">
    <source>
        <dbReference type="SAM" id="Phobius"/>
    </source>
</evidence>
<dbReference type="PANTHER" id="PTHR48090">
    <property type="entry name" value="UNDECAPRENYL-PHOSPHATE 4-DEOXY-4-FORMAMIDO-L-ARABINOSE TRANSFERASE-RELATED"/>
    <property type="match status" value="1"/>
</dbReference>
<accession>A0AAE3H2S3</accession>
<keyword evidence="5 7" id="KW-1133">Transmembrane helix</keyword>
<evidence type="ECO:0000259" key="8">
    <source>
        <dbReference type="Pfam" id="PF00535"/>
    </source>
</evidence>
<evidence type="ECO:0000256" key="5">
    <source>
        <dbReference type="ARBA" id="ARBA00022989"/>
    </source>
</evidence>
<comment type="caution">
    <text evidence="9">The sequence shown here is derived from an EMBL/GenBank/DDBJ whole genome shotgun (WGS) entry which is preliminary data.</text>
</comment>
<dbReference type="GO" id="GO:0016757">
    <property type="term" value="F:glycosyltransferase activity"/>
    <property type="evidence" value="ECO:0007669"/>
    <property type="project" value="UniProtKB-KW"/>
</dbReference>
<gene>
    <name evidence="9" type="ORF">EGI31_13100</name>
</gene>
<dbReference type="InterPro" id="IPR001173">
    <property type="entry name" value="Glyco_trans_2-like"/>
</dbReference>
<proteinExistence type="predicted"/>
<dbReference type="AlphaFoldDB" id="A0AAE3H2S3"/>
<feature type="transmembrane region" description="Helical" evidence="7">
    <location>
        <begin position="203"/>
        <end position="220"/>
    </location>
</feature>
<organism evidence="9 10">
    <name type="scientific">Lacihabitans soyangensis</name>
    <dbReference type="NCBI Taxonomy" id="869394"/>
    <lineage>
        <taxon>Bacteria</taxon>
        <taxon>Pseudomonadati</taxon>
        <taxon>Bacteroidota</taxon>
        <taxon>Cytophagia</taxon>
        <taxon>Cytophagales</taxon>
        <taxon>Leadbetterellaceae</taxon>
        <taxon>Lacihabitans</taxon>
    </lineage>
</organism>
<feature type="transmembrane region" description="Helical" evidence="7">
    <location>
        <begin position="227"/>
        <end position="248"/>
    </location>
</feature>
<evidence type="ECO:0000313" key="10">
    <source>
        <dbReference type="Proteomes" id="UP001204144"/>
    </source>
</evidence>
<reference evidence="9 10" key="1">
    <citation type="submission" date="2018-11" db="EMBL/GenBank/DDBJ databases">
        <title>Novel bacteria species description.</title>
        <authorList>
            <person name="Han J.-H."/>
        </authorList>
    </citation>
    <scope>NUCLEOTIDE SEQUENCE [LARGE SCALE GENOMIC DNA]</scope>
    <source>
        <strain evidence="9 10">KCTC23259</strain>
    </source>
</reference>
<name>A0AAE3H2S3_9BACT</name>
<feature type="transmembrane region" description="Helical" evidence="7">
    <location>
        <begin position="132"/>
        <end position="157"/>
    </location>
</feature>
<dbReference type="SUPFAM" id="SSF53448">
    <property type="entry name" value="Nucleotide-diphospho-sugar transferases"/>
    <property type="match status" value="1"/>
</dbReference>
<evidence type="ECO:0000313" key="9">
    <source>
        <dbReference type="EMBL" id="MCP9763892.1"/>
    </source>
</evidence>
<dbReference type="InterPro" id="IPR029044">
    <property type="entry name" value="Nucleotide-diphossugar_trans"/>
</dbReference>
<feature type="domain" description="Glycosyltransferase 2-like" evidence="8">
    <location>
        <begin position="5"/>
        <end position="131"/>
    </location>
</feature>
<dbReference type="InterPro" id="IPR050256">
    <property type="entry name" value="Glycosyltransferase_2"/>
</dbReference>
<keyword evidence="6 7" id="KW-0472">Membrane</keyword>
<protein>
    <submittedName>
        <fullName evidence="9">Glycosyltransferase</fullName>
    </submittedName>
</protein>
<dbReference type="RefSeq" id="WP_255037654.1">
    <property type="nucleotide sequence ID" value="NZ_RJUF01000045.1"/>
</dbReference>
<comment type="subcellular location">
    <subcellularLocation>
        <location evidence="1">Membrane</location>
        <topology evidence="1">Multi-pass membrane protein</topology>
    </subcellularLocation>
</comment>
<feature type="transmembrane region" description="Helical" evidence="7">
    <location>
        <begin position="263"/>
        <end position="286"/>
    </location>
</feature>
<dbReference type="Proteomes" id="UP001204144">
    <property type="component" value="Unassembled WGS sequence"/>
</dbReference>
<dbReference type="Gene3D" id="3.90.550.10">
    <property type="entry name" value="Spore Coat Polysaccharide Biosynthesis Protein SpsA, Chain A"/>
    <property type="match status" value="1"/>
</dbReference>
<keyword evidence="2" id="KW-0328">Glycosyltransferase</keyword>
<keyword evidence="3" id="KW-0808">Transferase</keyword>
<evidence type="ECO:0000256" key="1">
    <source>
        <dbReference type="ARBA" id="ARBA00004141"/>
    </source>
</evidence>
<keyword evidence="4 7" id="KW-0812">Transmembrane</keyword>
<dbReference type="EMBL" id="RJUF01000045">
    <property type="protein sequence ID" value="MCP9763892.1"/>
    <property type="molecule type" value="Genomic_DNA"/>
</dbReference>
<evidence type="ECO:0000256" key="4">
    <source>
        <dbReference type="ARBA" id="ARBA00022692"/>
    </source>
</evidence>
<dbReference type="PANTHER" id="PTHR48090:SF1">
    <property type="entry name" value="PROPHAGE BACTOPRENOL GLUCOSYL TRANSFERASE HOMOLOG"/>
    <property type="match status" value="1"/>
</dbReference>
<evidence type="ECO:0000256" key="2">
    <source>
        <dbReference type="ARBA" id="ARBA00022676"/>
    </source>
</evidence>
<sequence>MKVKIVYPVYNDWEALNLLMTKTATIFEKSDVELSYLAVDDCSSIRFVASDFNDFDLKVLHLISNQGHQRAIAIGLSYLADNNNADLVVVMDSDGEDQPEHILDLIEKSKSSPEKIIFAQRKKRTESFAFKLFYLVYKFIFKFLTGHVITFGNYSLIPASKIKKLANVSEIWNNYPGGVIRSKLPFDSVPLDRGVRLAGKSKMNFTSLILHGMSAISVFLDFTAVRILIFASVMVSCSVIGAGVAIYLKFVLHQATPGWASNLVMGFFIVFIQGFFIALFILFMVLSSRRYTSFIPYFGYNKFIDFVE</sequence>